<dbReference type="PANTHER" id="PTHR28208:SF3">
    <property type="entry name" value="PHOSPHATIDATE PHOSPHATASE APP1"/>
    <property type="match status" value="1"/>
</dbReference>
<proteinExistence type="predicted"/>
<feature type="domain" description="Phosphatidate phosphatase APP1 catalytic" evidence="2">
    <location>
        <begin position="204"/>
        <end position="355"/>
    </location>
</feature>
<organism evidence="3 4">
    <name type="scientific">Bifidobacterium thermacidophilum subsp. thermacidophilum</name>
    <dbReference type="NCBI Taxonomy" id="79262"/>
    <lineage>
        <taxon>Bacteria</taxon>
        <taxon>Bacillati</taxon>
        <taxon>Actinomycetota</taxon>
        <taxon>Actinomycetes</taxon>
        <taxon>Bifidobacteriales</taxon>
        <taxon>Bifidobacteriaceae</taxon>
        <taxon>Bifidobacterium</taxon>
    </lineage>
</organism>
<dbReference type="OrthoDB" id="9789875at2"/>
<feature type="region of interest" description="Disordered" evidence="1">
    <location>
        <begin position="359"/>
        <end position="381"/>
    </location>
</feature>
<gene>
    <name evidence="3" type="ORF">THER5_0475</name>
</gene>
<name>A0A087E3F3_9BIFI</name>
<dbReference type="Pfam" id="PF09949">
    <property type="entry name" value="APP1_cat"/>
    <property type="match status" value="1"/>
</dbReference>
<protein>
    <recommendedName>
        <fullName evidence="2">Phosphatidate phosphatase APP1 catalytic domain-containing protein</fullName>
    </recommendedName>
</protein>
<comment type="caution">
    <text evidence="3">The sequence shown here is derived from an EMBL/GenBank/DDBJ whole genome shotgun (WGS) entry which is preliminary data.</text>
</comment>
<dbReference type="PANTHER" id="PTHR28208">
    <property type="entry name" value="PHOSPHATIDATE PHOSPHATASE APP1"/>
    <property type="match status" value="1"/>
</dbReference>
<evidence type="ECO:0000313" key="3">
    <source>
        <dbReference type="EMBL" id="KFJ02304.1"/>
    </source>
</evidence>
<reference evidence="3 4" key="1">
    <citation type="submission" date="2014-03" db="EMBL/GenBank/DDBJ databases">
        <title>Genomics of Bifidobacteria.</title>
        <authorList>
            <person name="Ventura M."/>
            <person name="Milani C."/>
            <person name="Lugli G.A."/>
        </authorList>
    </citation>
    <scope>NUCLEOTIDE SEQUENCE [LARGE SCALE GENOMIC DNA]</scope>
    <source>
        <strain evidence="3 4">LMG 21395</strain>
    </source>
</reference>
<evidence type="ECO:0000256" key="1">
    <source>
        <dbReference type="SAM" id="MobiDB-lite"/>
    </source>
</evidence>
<dbReference type="InterPro" id="IPR019236">
    <property type="entry name" value="APP1_cat"/>
</dbReference>
<dbReference type="EMBL" id="JGZT01000007">
    <property type="protein sequence ID" value="KFJ02304.1"/>
    <property type="molecule type" value="Genomic_DNA"/>
</dbReference>
<dbReference type="Proteomes" id="UP000029003">
    <property type="component" value="Unassembled WGS sequence"/>
</dbReference>
<sequence length="404" mass="45130">MGSITQFPHKWNEDDMATVPIPARRVVTTFDAASKHEQIGVKPLPVRIFRRIVTGVFSLWAKISTTIVTNLNWRQQVEPYVGYGTSNFSRLICRTVYEPLRRKPGALMRGWRGMLAVPAPKVKVKLSIDGVPVETVQVGTSEVYDRVDRFRERSIDYAVSDSAGYLDLVADRALEPGIHHVSYQVEGRHAVDSNLFTIVPGTRVGVISDVDDTIMITQAPTLWKAAYNLLLLNPQKRASVPGMAVLFNRIADIFPDAPFFYLSTSPWNVESSIRHFIENYGFPAGPLLLRDLDPRPKTFIPSGVQHKLEYAEQLMGDFPDMKFILIGDDGQKDPTTYVTIAKRYPGRVLAIGIRQLSPRESSPLGPVRGMTQSQPSPVTDVPVFTGTTGANLMKTMLPYLRQFA</sequence>
<evidence type="ECO:0000259" key="2">
    <source>
        <dbReference type="Pfam" id="PF09949"/>
    </source>
</evidence>
<dbReference type="InterPro" id="IPR052935">
    <property type="entry name" value="Mg2+_PAP"/>
</dbReference>
<dbReference type="RefSeq" id="WP_033520621.1">
    <property type="nucleotide sequence ID" value="NZ_JGZT01000007.1"/>
</dbReference>
<dbReference type="GO" id="GO:0008195">
    <property type="term" value="F:phosphatidate phosphatase activity"/>
    <property type="evidence" value="ECO:0007669"/>
    <property type="project" value="InterPro"/>
</dbReference>
<accession>A0A087E3F3</accession>
<evidence type="ECO:0000313" key="4">
    <source>
        <dbReference type="Proteomes" id="UP000029003"/>
    </source>
</evidence>
<dbReference type="AlphaFoldDB" id="A0A087E3F3"/>